<comment type="caution">
    <text evidence="2">The sequence shown here is derived from an EMBL/GenBank/DDBJ whole genome shotgun (WGS) entry which is preliminary data.</text>
</comment>
<evidence type="ECO:0000313" key="2">
    <source>
        <dbReference type="EMBL" id="MQN09693.1"/>
    </source>
</evidence>
<dbReference type="Pfam" id="PF24848">
    <property type="entry name" value="DUF7723"/>
    <property type="match status" value="1"/>
</dbReference>
<protein>
    <submittedName>
        <fullName evidence="2">Toxin-antitoxin system, toxin component</fullName>
    </submittedName>
</protein>
<accession>A0A6A7VU19</accession>
<dbReference type="RefSeq" id="WP_153080203.1">
    <property type="nucleotide sequence ID" value="NZ_VZAU01000065.1"/>
</dbReference>
<evidence type="ECO:0000259" key="1">
    <source>
        <dbReference type="Pfam" id="PF24848"/>
    </source>
</evidence>
<dbReference type="Proteomes" id="UP000406735">
    <property type="component" value="Unassembled WGS sequence"/>
</dbReference>
<gene>
    <name evidence="2" type="ORF">F7D97_07045</name>
</gene>
<organism evidence="2 3">
    <name type="scientific">Segatella copri</name>
    <dbReference type="NCBI Taxonomy" id="165179"/>
    <lineage>
        <taxon>Bacteria</taxon>
        <taxon>Pseudomonadati</taxon>
        <taxon>Bacteroidota</taxon>
        <taxon>Bacteroidia</taxon>
        <taxon>Bacteroidales</taxon>
        <taxon>Prevotellaceae</taxon>
        <taxon>Segatella</taxon>
    </lineage>
</organism>
<dbReference type="InterPro" id="IPR056140">
    <property type="entry name" value="DUF7723"/>
</dbReference>
<feature type="domain" description="DUF7723" evidence="1">
    <location>
        <begin position="4"/>
        <end position="74"/>
    </location>
</feature>
<name>A0A6A7VU19_9BACT</name>
<sequence length="79" mass="9149">MKEEEIKAVAEKAMMIVCGYAFSKTEEGLIRVVYLHSPYHALVMTSEGEVTETNMDDIEISIVQKYWKRNKKLMEQAYA</sequence>
<proteinExistence type="predicted"/>
<dbReference type="AlphaFoldDB" id="A0A6A7VU19"/>
<evidence type="ECO:0000313" key="3">
    <source>
        <dbReference type="Proteomes" id="UP000406735"/>
    </source>
</evidence>
<dbReference type="EMBL" id="VZCY01000060">
    <property type="protein sequence ID" value="MQN09693.1"/>
    <property type="molecule type" value="Genomic_DNA"/>
</dbReference>
<reference evidence="2 3" key="1">
    <citation type="submission" date="2019-09" db="EMBL/GenBank/DDBJ databases">
        <title>Distinct polysaccharide growth profiles of human intestinal Prevotella copri isolates.</title>
        <authorList>
            <person name="Fehlner-Peach H."/>
            <person name="Magnabosco C."/>
            <person name="Raghavan V."/>
            <person name="Scher J.U."/>
            <person name="Tett A."/>
            <person name="Cox L.M."/>
            <person name="Gottsegen C."/>
            <person name="Watters A."/>
            <person name="Wiltshire- Gordon J.D."/>
            <person name="Segata N."/>
            <person name="Bonneau R."/>
            <person name="Littman D.R."/>
        </authorList>
    </citation>
    <scope>NUCLEOTIDE SEQUENCE [LARGE SCALE GENOMIC DNA]</scope>
    <source>
        <strain evidence="3">iK21513</strain>
    </source>
</reference>